<organism evidence="6 7">
    <name type="scientific">Labilithrix luteola</name>
    <dbReference type="NCBI Taxonomy" id="1391654"/>
    <lineage>
        <taxon>Bacteria</taxon>
        <taxon>Pseudomonadati</taxon>
        <taxon>Myxococcota</taxon>
        <taxon>Polyangia</taxon>
        <taxon>Polyangiales</taxon>
        <taxon>Labilitrichaceae</taxon>
        <taxon>Labilithrix</taxon>
    </lineage>
</organism>
<feature type="transmembrane region" description="Helical" evidence="5">
    <location>
        <begin position="368"/>
        <end position="385"/>
    </location>
</feature>
<evidence type="ECO:0000256" key="1">
    <source>
        <dbReference type="ARBA" id="ARBA00004141"/>
    </source>
</evidence>
<evidence type="ECO:0000313" key="7">
    <source>
        <dbReference type="Proteomes" id="UP000064967"/>
    </source>
</evidence>
<reference evidence="6 7" key="1">
    <citation type="submission" date="2015-08" db="EMBL/GenBank/DDBJ databases">
        <authorList>
            <person name="Babu N.S."/>
            <person name="Beckwith C.J."/>
            <person name="Beseler K.G."/>
            <person name="Brison A."/>
            <person name="Carone J.V."/>
            <person name="Caskin T.P."/>
            <person name="Diamond M."/>
            <person name="Durham M.E."/>
            <person name="Foxe J.M."/>
            <person name="Go M."/>
            <person name="Henderson B.A."/>
            <person name="Jones I.B."/>
            <person name="McGettigan J.A."/>
            <person name="Micheletti S.J."/>
            <person name="Nasrallah M.E."/>
            <person name="Ortiz D."/>
            <person name="Piller C.R."/>
            <person name="Privatt S.R."/>
            <person name="Schneider S.L."/>
            <person name="Sharp S."/>
            <person name="Smith T.C."/>
            <person name="Stanton J.D."/>
            <person name="Ullery H.E."/>
            <person name="Wilson R.J."/>
            <person name="Serrano M.G."/>
            <person name="Buck G."/>
            <person name="Lee V."/>
            <person name="Wang Y."/>
            <person name="Carvalho R."/>
            <person name="Voegtly L."/>
            <person name="Shi R."/>
            <person name="Duckworth R."/>
            <person name="Johnson A."/>
            <person name="Loviza R."/>
            <person name="Walstead R."/>
            <person name="Shah Z."/>
            <person name="Kiflezghi M."/>
            <person name="Wade K."/>
            <person name="Ball S.L."/>
            <person name="Bradley K.W."/>
            <person name="Asai D.J."/>
            <person name="Bowman C.A."/>
            <person name="Russell D.A."/>
            <person name="Pope W.H."/>
            <person name="Jacobs-Sera D."/>
            <person name="Hendrix R.W."/>
            <person name="Hatfull G.F."/>
        </authorList>
    </citation>
    <scope>NUCLEOTIDE SEQUENCE [LARGE SCALE GENOMIC DNA]</scope>
    <source>
        <strain evidence="6 7">DSM 27648</strain>
    </source>
</reference>
<dbReference type="STRING" id="1391654.AKJ09_00125"/>
<dbReference type="PATRIC" id="fig|1391654.3.peg.139"/>
<gene>
    <name evidence="6" type="ORF">AKJ09_00125</name>
</gene>
<dbReference type="Pfam" id="PF13520">
    <property type="entry name" value="AA_permease_2"/>
    <property type="match status" value="1"/>
</dbReference>
<dbReference type="EMBL" id="CP012333">
    <property type="protein sequence ID" value="AKU93461.1"/>
    <property type="molecule type" value="Genomic_DNA"/>
</dbReference>
<feature type="transmembrane region" description="Helical" evidence="5">
    <location>
        <begin position="452"/>
        <end position="470"/>
    </location>
</feature>
<dbReference type="InterPro" id="IPR053153">
    <property type="entry name" value="APC_K+_Transporter"/>
</dbReference>
<dbReference type="RefSeq" id="WP_146645055.1">
    <property type="nucleotide sequence ID" value="NZ_CP012333.1"/>
</dbReference>
<protein>
    <submittedName>
        <fullName evidence="6">Amino acid transporter-like protein</fullName>
    </submittedName>
</protein>
<evidence type="ECO:0000256" key="2">
    <source>
        <dbReference type="ARBA" id="ARBA00022692"/>
    </source>
</evidence>
<dbReference type="AlphaFoldDB" id="A0A0K1PJ85"/>
<accession>A0A0K1PJ85</accession>
<dbReference type="PANTHER" id="PTHR47704">
    <property type="entry name" value="POTASSIUM TRANSPORTER KIMA"/>
    <property type="match status" value="1"/>
</dbReference>
<feature type="transmembrane region" description="Helical" evidence="5">
    <location>
        <begin position="103"/>
        <end position="130"/>
    </location>
</feature>
<dbReference type="Gene3D" id="1.20.1740.10">
    <property type="entry name" value="Amino acid/polyamine transporter I"/>
    <property type="match status" value="1"/>
</dbReference>
<dbReference type="GO" id="GO:0022857">
    <property type="term" value="F:transmembrane transporter activity"/>
    <property type="evidence" value="ECO:0007669"/>
    <property type="project" value="InterPro"/>
</dbReference>
<sequence>MQPRPGRLRLFLFGPPKDIRDPHAFHKLSLVAILAWVGLGADGLSSSAYGPDEAFRALGEHTGLAFFLALATAATVFIISYGYSRIIEQFPSGGGGYVVASKLLSPTVGVVSGSALLVDYVLTITISIASGADAVFSFLPPSWASAKLPVAFTGIAILTVMNIRGVKESVTSLLPIFGLFLLTHAVLLGVAIGGHLGDVGNVVHEVRDNIGHSSSALGAMGALALFVRAYSMGGGTYTGIEAVSNGVAMMREPRVSTAKRTMVLMAVSLAVTAGGILLSYLLVHARAAEGKTMNAVLLENVAGHWQIGGLHVGSAFVILTLVTEGTLLFVAAQAGFLDGPRVMANMATDSWLPHRFAALSDRLSMRNGVMLMALAAFAALTYTHGDVSKLVVMYSINVFVTFSLSNLAMARFWIRHRSEHPGWGRHLVAHGAGLLLCVTILAITVVEKFLEGGWVTLLVTAGLVALCFVIKRHYGKVVTALRKLDEELPSPAECDDVPAPPKSAAFLEGATEGLLEHHPEAEPDPTHPVAILMVGGYSGLGRHALLTLLRMFPNHFQGIIFVSVAVVDSESFKGQDQIALLEKRTRENLLRYERYAQHLGLRSASAFAIGTEVAVEVEKTAGDLVRRYPKALFVAGQLIFEEDTLFARALHNETAFMVQKRLQRRGIPMIVVPVRVDLEQRKTVIAPRDEAATSAKAA</sequence>
<dbReference type="GO" id="GO:0016020">
    <property type="term" value="C:membrane"/>
    <property type="evidence" value="ECO:0007669"/>
    <property type="project" value="UniProtKB-SubCell"/>
</dbReference>
<proteinExistence type="predicted"/>
<feature type="transmembrane region" description="Helical" evidence="5">
    <location>
        <begin position="261"/>
        <end position="283"/>
    </location>
</feature>
<feature type="transmembrane region" description="Helical" evidence="5">
    <location>
        <begin position="173"/>
        <end position="196"/>
    </location>
</feature>
<evidence type="ECO:0000256" key="5">
    <source>
        <dbReference type="SAM" id="Phobius"/>
    </source>
</evidence>
<keyword evidence="3 5" id="KW-1133">Transmembrane helix</keyword>
<evidence type="ECO:0000256" key="4">
    <source>
        <dbReference type="ARBA" id="ARBA00023136"/>
    </source>
</evidence>
<dbReference type="KEGG" id="llu:AKJ09_00125"/>
<evidence type="ECO:0000256" key="3">
    <source>
        <dbReference type="ARBA" id="ARBA00022989"/>
    </source>
</evidence>
<evidence type="ECO:0000313" key="6">
    <source>
        <dbReference type="EMBL" id="AKU93461.1"/>
    </source>
</evidence>
<feature type="transmembrane region" description="Helical" evidence="5">
    <location>
        <begin position="426"/>
        <end position="446"/>
    </location>
</feature>
<feature type="transmembrane region" description="Helical" evidence="5">
    <location>
        <begin position="216"/>
        <end position="240"/>
    </location>
</feature>
<name>A0A0K1PJ85_9BACT</name>
<keyword evidence="7" id="KW-1185">Reference proteome</keyword>
<keyword evidence="4 5" id="KW-0472">Membrane</keyword>
<keyword evidence="2 5" id="KW-0812">Transmembrane</keyword>
<feature type="transmembrane region" description="Helical" evidence="5">
    <location>
        <begin position="63"/>
        <end position="83"/>
    </location>
</feature>
<dbReference type="Proteomes" id="UP000064967">
    <property type="component" value="Chromosome"/>
</dbReference>
<dbReference type="OrthoDB" id="9759676at2"/>
<feature type="transmembrane region" description="Helical" evidence="5">
    <location>
        <begin position="391"/>
        <end position="414"/>
    </location>
</feature>
<dbReference type="PANTHER" id="PTHR47704:SF1">
    <property type="entry name" value="POTASSIUM TRANSPORTER KIMA"/>
    <property type="match status" value="1"/>
</dbReference>
<comment type="subcellular location">
    <subcellularLocation>
        <location evidence="1">Membrane</location>
        <topology evidence="1">Multi-pass membrane protein</topology>
    </subcellularLocation>
</comment>
<feature type="transmembrane region" description="Helical" evidence="5">
    <location>
        <begin position="142"/>
        <end position="161"/>
    </location>
</feature>
<dbReference type="InterPro" id="IPR002293">
    <property type="entry name" value="AA/rel_permease1"/>
</dbReference>
<feature type="transmembrane region" description="Helical" evidence="5">
    <location>
        <begin position="315"/>
        <end position="337"/>
    </location>
</feature>